<dbReference type="Pfam" id="PF03544">
    <property type="entry name" value="TonB_C"/>
    <property type="match status" value="1"/>
</dbReference>
<evidence type="ECO:0000313" key="6">
    <source>
        <dbReference type="Proteomes" id="UP000183071"/>
    </source>
</evidence>
<dbReference type="GO" id="GO:0055085">
    <property type="term" value="P:transmembrane transport"/>
    <property type="evidence" value="ECO:0007669"/>
    <property type="project" value="InterPro"/>
</dbReference>
<feature type="domain" description="TonB C-terminal" evidence="2">
    <location>
        <begin position="187"/>
        <end position="245"/>
    </location>
</feature>
<dbReference type="OrthoDB" id="1522859at2"/>
<evidence type="ECO:0000313" key="4">
    <source>
        <dbReference type="EMBL" id="SEE03749.1"/>
    </source>
</evidence>
<reference evidence="3 5" key="1">
    <citation type="submission" date="2015-07" db="EMBL/GenBank/DDBJ databases">
        <title>Genome of Polaribacter dokdonenesis DSW-5, isolated from seawater off Dokdo in Korea.</title>
        <authorList>
            <person name="Yoon K."/>
            <person name="Song J.Y."/>
            <person name="Kim J.F."/>
        </authorList>
    </citation>
    <scope>NUCLEOTIDE SEQUENCE [LARGE SCALE GENOMIC DNA]</scope>
    <source>
        <strain evidence="3 5">DSW-5</strain>
    </source>
</reference>
<name>A0A0M9CFZ6_9FLAO</name>
<comment type="caution">
    <text evidence="3">The sequence shown here is derived from an EMBL/GenBank/DDBJ whole genome shotgun (WGS) entry which is preliminary data.</text>
</comment>
<protein>
    <submittedName>
        <fullName evidence="3 4">TonB</fullName>
    </submittedName>
</protein>
<evidence type="ECO:0000256" key="1">
    <source>
        <dbReference type="SAM" id="Phobius"/>
    </source>
</evidence>
<feature type="transmembrane region" description="Helical" evidence="1">
    <location>
        <begin position="15"/>
        <end position="35"/>
    </location>
</feature>
<dbReference type="PATRIC" id="fig|1300348.6.peg.1321"/>
<evidence type="ECO:0000259" key="2">
    <source>
        <dbReference type="Pfam" id="PF03544"/>
    </source>
</evidence>
<proteinExistence type="predicted"/>
<dbReference type="SUPFAM" id="SSF74653">
    <property type="entry name" value="TolA/TonB C-terminal domain"/>
    <property type="match status" value="1"/>
</dbReference>
<dbReference type="Proteomes" id="UP000183071">
    <property type="component" value="Unassembled WGS sequence"/>
</dbReference>
<organism evidence="3 5">
    <name type="scientific">Polaribacter dokdonensis DSW-5</name>
    <dbReference type="NCBI Taxonomy" id="1300348"/>
    <lineage>
        <taxon>Bacteria</taxon>
        <taxon>Pseudomonadati</taxon>
        <taxon>Bacteroidota</taxon>
        <taxon>Flavobacteriia</taxon>
        <taxon>Flavobacteriales</taxon>
        <taxon>Flavobacteriaceae</taxon>
    </lineage>
</organism>
<keyword evidence="1" id="KW-0812">Transmembrane</keyword>
<dbReference type="Gene3D" id="3.30.1150.10">
    <property type="match status" value="1"/>
</dbReference>
<dbReference type="STRING" id="1300348.I602_1322"/>
<evidence type="ECO:0000313" key="3">
    <source>
        <dbReference type="EMBL" id="KOY51762.1"/>
    </source>
</evidence>
<sequence length="248" mass="28472">MKNVKKLPTKQLEKFSTIFTQLGLVLVLFVVYIALEHETKQKSLAIYEPEVSKSIYIEPNTEVIFTKEKTVKPKSDPVKQNRLILDEDIDKVDDNKTETIIINEPKKQVVDFDINKIETVPEPVDEVDEDPVPFISIENAPIFKGCEGLSKEENKKCFDKKMLKFVQRNFNAELANDLGLRSGKYRIQTQFIIDNTGKVVDIKIRAPHIKLKEETHNLIEKLPQFTPGKQGSKSVKVRYTLPISFLVD</sequence>
<dbReference type="EMBL" id="LGBR01000001">
    <property type="protein sequence ID" value="KOY51762.1"/>
    <property type="molecule type" value="Genomic_DNA"/>
</dbReference>
<evidence type="ECO:0000313" key="5">
    <source>
        <dbReference type="Proteomes" id="UP000037716"/>
    </source>
</evidence>
<accession>A0A0M9CFZ6</accession>
<keyword evidence="1" id="KW-0472">Membrane</keyword>
<dbReference type="InterPro" id="IPR037682">
    <property type="entry name" value="TonB_C"/>
</dbReference>
<dbReference type="RefSeq" id="WP_053973914.1">
    <property type="nucleotide sequence ID" value="NZ_FNUE01000001.1"/>
</dbReference>
<keyword evidence="6" id="KW-1185">Reference proteome</keyword>
<dbReference type="AlphaFoldDB" id="A0A0M9CFZ6"/>
<reference evidence="4 6" key="2">
    <citation type="submission" date="2016-10" db="EMBL/GenBank/DDBJ databases">
        <authorList>
            <person name="Varghese N."/>
            <person name="Submissions S."/>
        </authorList>
    </citation>
    <scope>NUCLEOTIDE SEQUENCE [LARGE SCALE GENOMIC DNA]</scope>
    <source>
        <strain evidence="4 6">DSW-5</strain>
    </source>
</reference>
<keyword evidence="1" id="KW-1133">Transmembrane helix</keyword>
<dbReference type="Proteomes" id="UP000037716">
    <property type="component" value="Unassembled WGS sequence"/>
</dbReference>
<dbReference type="EMBL" id="FNUE01000001">
    <property type="protein sequence ID" value="SEE03749.1"/>
    <property type="molecule type" value="Genomic_DNA"/>
</dbReference>
<gene>
    <name evidence="3" type="ORF">I602_1322</name>
    <name evidence="4" type="ORF">SAMN05444353_0448</name>
</gene>